<dbReference type="GO" id="GO:0008270">
    <property type="term" value="F:zinc ion binding"/>
    <property type="evidence" value="ECO:0007669"/>
    <property type="project" value="InterPro"/>
</dbReference>
<feature type="domain" description="Sec23/Sec24 helical" evidence="8">
    <location>
        <begin position="713"/>
        <end position="811"/>
    </location>
</feature>
<comment type="similarity">
    <text evidence="1">Belongs to the SEC23/SEC24 family. SEC24 subfamily.</text>
</comment>
<dbReference type="InterPro" id="IPR036174">
    <property type="entry name" value="Znf_Sec23_Sec24_sf"/>
</dbReference>
<dbReference type="Pfam" id="PF04811">
    <property type="entry name" value="Sec23_trunk"/>
    <property type="match status" value="1"/>
</dbReference>
<feature type="compositionally biased region" description="Low complexity" evidence="4">
    <location>
        <begin position="126"/>
        <end position="144"/>
    </location>
</feature>
<dbReference type="InterPro" id="IPR036465">
    <property type="entry name" value="vWFA_dom_sf"/>
</dbReference>
<sequence length="968" mass="104738">MQAAEFQPTLAINQGRHAPNQESSQRDRETPPGSPSPNRSGFFRRSPQTVSSQNGPVQTPHRSESSQERSTPKNAESGSSEARLRRTPHSYPAYQAGAVVAMDSGPGAPPTGQRMTPLPCGSPLHPSAMSPGGASASRASPIRRQTSSVLTPKSTTPSSRALGVNTPGSNRFGDRPGSGSKIDPEQVPRPTGQPEAVKEEGGKTVDTAKYGGTGVPPPAGAVCTIMDSGSCSCEFIRCTVNQVLSYPSTANTAHVPVAVVVQPFAELTAHEAPVPVLDLGESGPLRCTRCRAYANAFFTWVNRGRDTVCNFCGQRMEVPNEYFCSLDEHGQRRDLLERPEFQRGTVDYLAPRDYSEGSCRAAPSTVVVIDSSQRSMQTGFFQQVLVTLRSLLPYLRRPASRLGIVTFDRELQFYRFNPAASEAWQVTVADLEDPFMPCGADVLCVDVEDESVRAQFEALLDRLPQLVLESRPAVENGKGAEAAGGAALKAAVEMMAEVGGGHVLMCHAVLPAIGVGALRSRGDVRLYGTAEEEAGLFAPQQGSFFDSLVKSCLDKGVAVSTICAPAAGAYIDAASLSVPPRRTGGEFLYFPGFDVSRDGERLHFDISRSIVQNSVFGCVFKLRCSKGLSVETMYALWDAEVIDSSTFHVSRLSVDAACAFVLTHAERIEGAKHAYVQAACLHTNRNGQRLIRVHTLKLPVATLLSSVFRFCEIDAVTNLLLKQAVSLVLSGTAGFKDKLTKACVDILHAYRIHCAATTSAGQLILPESLKLLPLYISSIRKMSAFRSGSDIKADERVASLLRLLGLGMAQTSTVVYPRVFPMVPLADRAGRPTGVGDNVHYPATIPCSQDKLNEEGVYLVDNGIQLQLYVGPEVQQDTFDMFGISSLSQLPTAITRGRSDEVDRMLSVVDQIRKDRHRLPWLPLVVILPGSPEEAKLLSMMVEDRVAGEMHYVDFLCHIHKLVHNKLD</sequence>
<evidence type="ECO:0000259" key="7">
    <source>
        <dbReference type="Pfam" id="PF04811"/>
    </source>
</evidence>
<dbReference type="GO" id="GO:0006886">
    <property type="term" value="P:intracellular protein transport"/>
    <property type="evidence" value="ECO:0007669"/>
    <property type="project" value="InterPro"/>
</dbReference>
<dbReference type="GO" id="GO:0070971">
    <property type="term" value="C:endoplasmic reticulum exit site"/>
    <property type="evidence" value="ECO:0007669"/>
    <property type="project" value="TreeGrafter"/>
</dbReference>
<dbReference type="InterPro" id="IPR007123">
    <property type="entry name" value="Gelsolin-like_dom"/>
</dbReference>
<dbReference type="EMBL" id="HBFQ01008181">
    <property type="protein sequence ID" value="CAD8831406.1"/>
    <property type="molecule type" value="Transcribed_RNA"/>
</dbReference>
<feature type="region of interest" description="Disordered" evidence="4">
    <location>
        <begin position="1"/>
        <end position="212"/>
    </location>
</feature>
<evidence type="ECO:0000256" key="3">
    <source>
        <dbReference type="ARBA" id="ARBA00022927"/>
    </source>
</evidence>
<reference evidence="10" key="1">
    <citation type="submission" date="2021-01" db="EMBL/GenBank/DDBJ databases">
        <authorList>
            <person name="Corre E."/>
            <person name="Pelletier E."/>
            <person name="Niang G."/>
            <person name="Scheremetjew M."/>
            <person name="Finn R."/>
            <person name="Kale V."/>
            <person name="Holt S."/>
            <person name="Cochrane G."/>
            <person name="Meng A."/>
            <person name="Brown T."/>
            <person name="Cohen L."/>
        </authorList>
    </citation>
    <scope>NUCLEOTIDE SEQUENCE</scope>
</reference>
<dbReference type="Pfam" id="PF04815">
    <property type="entry name" value="Sec23_helical"/>
    <property type="match status" value="1"/>
</dbReference>
<dbReference type="InterPro" id="IPR036180">
    <property type="entry name" value="Gelsolin-like_dom_sf"/>
</dbReference>
<feature type="domain" description="Sec23/Sec24 trunk" evidence="7">
    <location>
        <begin position="366"/>
        <end position="609"/>
    </location>
</feature>
<dbReference type="Gene3D" id="3.40.20.10">
    <property type="entry name" value="Severin"/>
    <property type="match status" value="1"/>
</dbReference>
<dbReference type="SUPFAM" id="SSF82919">
    <property type="entry name" value="Zn-finger domain of Sec23/24"/>
    <property type="match status" value="1"/>
</dbReference>
<evidence type="ECO:0000256" key="4">
    <source>
        <dbReference type="SAM" id="MobiDB-lite"/>
    </source>
</evidence>
<dbReference type="Pfam" id="PF04810">
    <property type="entry name" value="zf-Sec23_Sec24"/>
    <property type="match status" value="1"/>
</dbReference>
<feature type="domain" description="Gelsolin-like" evidence="5">
    <location>
        <begin position="842"/>
        <end position="905"/>
    </location>
</feature>
<gene>
    <name evidence="10" type="ORF">NSCI0253_LOCUS5753</name>
</gene>
<protein>
    <submittedName>
        <fullName evidence="10">Uncharacterized protein</fullName>
    </submittedName>
</protein>
<evidence type="ECO:0000259" key="6">
    <source>
        <dbReference type="Pfam" id="PF04810"/>
    </source>
</evidence>
<dbReference type="InterPro" id="IPR006900">
    <property type="entry name" value="Sec23/24_helical_dom"/>
</dbReference>
<keyword evidence="2" id="KW-0813">Transport</keyword>
<keyword evidence="3" id="KW-0653">Protein transport</keyword>
<dbReference type="PANTHER" id="PTHR13803:SF4">
    <property type="entry name" value="SECRETORY 24CD, ISOFORM C"/>
    <property type="match status" value="1"/>
</dbReference>
<evidence type="ECO:0000256" key="1">
    <source>
        <dbReference type="ARBA" id="ARBA00008334"/>
    </source>
</evidence>
<dbReference type="GO" id="GO:0030127">
    <property type="term" value="C:COPII vesicle coat"/>
    <property type="evidence" value="ECO:0007669"/>
    <property type="project" value="InterPro"/>
</dbReference>
<feature type="domain" description="Sec23/Sec24 beta-sandwich" evidence="9">
    <location>
        <begin position="616"/>
        <end position="701"/>
    </location>
</feature>
<dbReference type="Gene3D" id="3.40.50.410">
    <property type="entry name" value="von Willebrand factor, type A domain"/>
    <property type="match status" value="1"/>
</dbReference>
<dbReference type="AlphaFoldDB" id="A0A7S1EYB1"/>
<organism evidence="10">
    <name type="scientific">Noctiluca scintillans</name>
    <name type="common">Sea sparkle</name>
    <name type="synonym">Red tide dinoflagellate</name>
    <dbReference type="NCBI Taxonomy" id="2966"/>
    <lineage>
        <taxon>Eukaryota</taxon>
        <taxon>Sar</taxon>
        <taxon>Alveolata</taxon>
        <taxon>Dinophyceae</taxon>
        <taxon>Noctilucales</taxon>
        <taxon>Noctilucaceae</taxon>
        <taxon>Noctiluca</taxon>
    </lineage>
</organism>
<dbReference type="GO" id="GO:0000149">
    <property type="term" value="F:SNARE binding"/>
    <property type="evidence" value="ECO:0007669"/>
    <property type="project" value="TreeGrafter"/>
</dbReference>
<dbReference type="InterPro" id="IPR006896">
    <property type="entry name" value="Sec23/24_trunk_dom"/>
</dbReference>
<dbReference type="SUPFAM" id="SSF53300">
    <property type="entry name" value="vWA-like"/>
    <property type="match status" value="1"/>
</dbReference>
<evidence type="ECO:0000256" key="2">
    <source>
        <dbReference type="ARBA" id="ARBA00022448"/>
    </source>
</evidence>
<name>A0A7S1EYB1_NOCSC</name>
<feature type="compositionally biased region" description="Polar residues" evidence="4">
    <location>
        <begin position="145"/>
        <end position="159"/>
    </location>
</feature>
<accession>A0A7S1EYB1</accession>
<evidence type="ECO:0000259" key="9">
    <source>
        <dbReference type="Pfam" id="PF08033"/>
    </source>
</evidence>
<feature type="compositionally biased region" description="Polar residues" evidence="4">
    <location>
        <begin position="46"/>
        <end position="57"/>
    </location>
</feature>
<proteinExistence type="inferred from homology"/>
<feature type="compositionally biased region" description="Basic and acidic residues" evidence="4">
    <location>
        <begin position="61"/>
        <end position="71"/>
    </location>
</feature>
<evidence type="ECO:0000313" key="10">
    <source>
        <dbReference type="EMBL" id="CAD8831406.1"/>
    </source>
</evidence>
<dbReference type="PANTHER" id="PTHR13803">
    <property type="entry name" value="SEC24-RELATED PROTEIN"/>
    <property type="match status" value="1"/>
</dbReference>
<dbReference type="InterPro" id="IPR036175">
    <property type="entry name" value="Sec23/24_helical_dom_sf"/>
</dbReference>
<evidence type="ECO:0000259" key="5">
    <source>
        <dbReference type="Pfam" id="PF00626"/>
    </source>
</evidence>
<dbReference type="SUPFAM" id="SSF82754">
    <property type="entry name" value="C-terminal, gelsolin-like domain of Sec23/24"/>
    <property type="match status" value="1"/>
</dbReference>
<dbReference type="Pfam" id="PF08033">
    <property type="entry name" value="Sec23_BS"/>
    <property type="match status" value="1"/>
</dbReference>
<dbReference type="InterPro" id="IPR006895">
    <property type="entry name" value="Znf_Sec23_Sec24"/>
</dbReference>
<dbReference type="Gene3D" id="2.30.30.380">
    <property type="entry name" value="Zn-finger domain of Sec23/24"/>
    <property type="match status" value="1"/>
</dbReference>
<dbReference type="SUPFAM" id="SSF81995">
    <property type="entry name" value="beta-sandwich domain of Sec23/24"/>
    <property type="match status" value="1"/>
</dbReference>
<dbReference type="InterPro" id="IPR050550">
    <property type="entry name" value="SEC23_SEC24_subfamily"/>
</dbReference>
<dbReference type="Gene3D" id="2.60.40.1670">
    <property type="entry name" value="beta-sandwich domain of Sec23/24"/>
    <property type="match status" value="1"/>
</dbReference>
<dbReference type="GO" id="GO:0090110">
    <property type="term" value="P:COPII-coated vesicle cargo loading"/>
    <property type="evidence" value="ECO:0007669"/>
    <property type="project" value="TreeGrafter"/>
</dbReference>
<evidence type="ECO:0000259" key="8">
    <source>
        <dbReference type="Pfam" id="PF04815"/>
    </source>
</evidence>
<dbReference type="InterPro" id="IPR029006">
    <property type="entry name" value="ADF-H/Gelsolin-like_dom_sf"/>
</dbReference>
<dbReference type="Pfam" id="PF00626">
    <property type="entry name" value="Gelsolin"/>
    <property type="match status" value="1"/>
</dbReference>
<dbReference type="SUPFAM" id="SSF81811">
    <property type="entry name" value="Helical domain of Sec23/24"/>
    <property type="match status" value="1"/>
</dbReference>
<feature type="domain" description="Zinc finger Sec23/Sec24-type" evidence="6">
    <location>
        <begin position="284"/>
        <end position="322"/>
    </location>
</feature>
<dbReference type="InterPro" id="IPR012990">
    <property type="entry name" value="Beta-sandwich_Sec23_24"/>
</dbReference>
<dbReference type="Gene3D" id="1.20.120.730">
    <property type="entry name" value="Sec23/Sec24 helical domain"/>
    <property type="match status" value="1"/>
</dbReference>